<keyword evidence="1" id="KW-0732">Signal</keyword>
<dbReference type="Gene3D" id="3.10.450.50">
    <property type="match status" value="1"/>
</dbReference>
<evidence type="ECO:0000313" key="3">
    <source>
        <dbReference type="EMBL" id="NJC32611.1"/>
    </source>
</evidence>
<dbReference type="Proteomes" id="UP000734218">
    <property type="component" value="Unassembled WGS sequence"/>
</dbReference>
<organism evidence="3 4">
    <name type="scientific">Sphingomonas jejuensis</name>
    <dbReference type="NCBI Taxonomy" id="904715"/>
    <lineage>
        <taxon>Bacteria</taxon>
        <taxon>Pseudomonadati</taxon>
        <taxon>Pseudomonadota</taxon>
        <taxon>Alphaproteobacteria</taxon>
        <taxon>Sphingomonadales</taxon>
        <taxon>Sphingomonadaceae</taxon>
        <taxon>Sphingomonas</taxon>
    </lineage>
</organism>
<dbReference type="InterPro" id="IPR032710">
    <property type="entry name" value="NTF2-like_dom_sf"/>
</dbReference>
<gene>
    <name evidence="3" type="ORF">GGR88_000085</name>
</gene>
<reference evidence="3 4" key="1">
    <citation type="submission" date="2020-03" db="EMBL/GenBank/DDBJ databases">
        <title>Genomic Encyclopedia of Type Strains, Phase IV (KMG-IV): sequencing the most valuable type-strain genomes for metagenomic binning, comparative biology and taxonomic classification.</title>
        <authorList>
            <person name="Goeker M."/>
        </authorList>
    </citation>
    <scope>NUCLEOTIDE SEQUENCE [LARGE SCALE GENOMIC DNA]</scope>
    <source>
        <strain evidence="3 4">DSM 27651</strain>
    </source>
</reference>
<protein>
    <submittedName>
        <fullName evidence="3">Ketosteroid isomerase-like protein</fullName>
    </submittedName>
</protein>
<dbReference type="RefSeq" id="WP_167951901.1">
    <property type="nucleotide sequence ID" value="NZ_JAATJE010000001.1"/>
</dbReference>
<proteinExistence type="predicted"/>
<dbReference type="SUPFAM" id="SSF54427">
    <property type="entry name" value="NTF2-like"/>
    <property type="match status" value="1"/>
</dbReference>
<sequence>MTHKHALMLTLAALILGSQPVWAHETTSKTAQAGALNPGARAAASIVNAFHAALASGDVPAALGHLSEDATIFESGGVERGKAEYAAHHAPADAAFARAVPSRTTRRSGNLSGDTAWILTEGRTTGTYNGKAVDRVTTETMLLRRTGGVWRIVHIHWSSAAARRAA</sequence>
<comment type="caution">
    <text evidence="3">The sequence shown here is derived from an EMBL/GenBank/DDBJ whole genome shotgun (WGS) entry which is preliminary data.</text>
</comment>
<name>A0ABX0XIG7_9SPHN</name>
<feature type="chain" id="PRO_5045185299" evidence="1">
    <location>
        <begin position="24"/>
        <end position="166"/>
    </location>
</feature>
<keyword evidence="4" id="KW-1185">Reference proteome</keyword>
<accession>A0ABX0XIG7</accession>
<evidence type="ECO:0000259" key="2">
    <source>
        <dbReference type="Pfam" id="PF14534"/>
    </source>
</evidence>
<dbReference type="EMBL" id="JAATJE010000001">
    <property type="protein sequence ID" value="NJC32611.1"/>
    <property type="molecule type" value="Genomic_DNA"/>
</dbReference>
<evidence type="ECO:0000256" key="1">
    <source>
        <dbReference type="SAM" id="SignalP"/>
    </source>
</evidence>
<evidence type="ECO:0000313" key="4">
    <source>
        <dbReference type="Proteomes" id="UP000734218"/>
    </source>
</evidence>
<dbReference type="Pfam" id="PF14534">
    <property type="entry name" value="DUF4440"/>
    <property type="match status" value="1"/>
</dbReference>
<dbReference type="InterPro" id="IPR027843">
    <property type="entry name" value="DUF4440"/>
</dbReference>
<feature type="signal peptide" evidence="1">
    <location>
        <begin position="1"/>
        <end position="23"/>
    </location>
</feature>
<feature type="domain" description="DUF4440" evidence="2">
    <location>
        <begin position="45"/>
        <end position="152"/>
    </location>
</feature>